<feature type="region of interest" description="Disordered" evidence="1">
    <location>
        <begin position="279"/>
        <end position="322"/>
    </location>
</feature>
<sequence>MTLTRALTRLLALLSLRLPRALPTTHIPALTAHLIALLSSSSSSASSSQSTTPAGAATGTNSTPTTAAPALPVDLQAFLRPMVPDKLPAVQRTAAGLFDLLALPAPQPAPAPSAPTSPSVSASAEPAPNSAALAPALVILALEAHAAPPRAAPHVQALAGALGARLGAGAGAGAGSVMERYRGLVDLVERAKGGVPWLGGGGGGGEKGGAKGIGKGGGKAKKVGRRTEVARAVVDVVQFRGEVWRRGVRGGGVVDVRFGGEGDAGAESGDEESVFEAVGGETGADLDATRSGKRKLRDEGESAVGRASSGRAKKPKPKRPRTAHDLATAFLLNPLSVSAPSRTTPASSSPAPPDTAISLAHTAHLLAPDAALDTGARARAPTRLQLLAVARGSEARVRDEELFAEGELEELVVECGREQEGDEARRQVLLGIWGPDLDGARVGAGQGAKGGKDREGGKGVSRKGRGRVDMDALARILGDAGGDGEEWGEGEDEGDDDGEMHGLGSWDGAAGLGGLVIDADGEFGVEIDGPGRWAGAAGLGGGAFGAEEEIVEEWRPASPGGGAWDDHPFEI</sequence>
<keyword evidence="4" id="KW-1185">Reference proteome</keyword>
<proteinExistence type="predicted"/>
<dbReference type="RefSeq" id="XP_009542307.1">
    <property type="nucleotide sequence ID" value="XM_009544012.1"/>
</dbReference>
<organism evidence="3 4">
    <name type="scientific">Heterobasidion irregulare (strain TC 32-1)</name>
    <dbReference type="NCBI Taxonomy" id="747525"/>
    <lineage>
        <taxon>Eukaryota</taxon>
        <taxon>Fungi</taxon>
        <taxon>Dikarya</taxon>
        <taxon>Basidiomycota</taxon>
        <taxon>Agaricomycotina</taxon>
        <taxon>Agaricomycetes</taxon>
        <taxon>Russulales</taxon>
        <taxon>Bondarzewiaceae</taxon>
        <taxon>Heterobasidion</taxon>
        <taxon>Heterobasidion annosum species complex</taxon>
    </lineage>
</organism>
<accession>W4KJF1</accession>
<protein>
    <submittedName>
        <fullName evidence="3">Uncharacterized protein</fullName>
    </submittedName>
</protein>
<feature type="region of interest" description="Disordered" evidence="1">
    <location>
        <begin position="334"/>
        <end position="356"/>
    </location>
</feature>
<dbReference type="GeneID" id="20675872"/>
<reference evidence="3 4" key="1">
    <citation type="journal article" date="2012" name="New Phytol.">
        <title>Insight into trade-off between wood decay and parasitism from the genome of a fungal forest pathogen.</title>
        <authorList>
            <person name="Olson A."/>
            <person name="Aerts A."/>
            <person name="Asiegbu F."/>
            <person name="Belbahri L."/>
            <person name="Bouzid O."/>
            <person name="Broberg A."/>
            <person name="Canback B."/>
            <person name="Coutinho P.M."/>
            <person name="Cullen D."/>
            <person name="Dalman K."/>
            <person name="Deflorio G."/>
            <person name="van Diepen L.T."/>
            <person name="Dunand C."/>
            <person name="Duplessis S."/>
            <person name="Durling M."/>
            <person name="Gonthier P."/>
            <person name="Grimwood J."/>
            <person name="Fossdal C.G."/>
            <person name="Hansson D."/>
            <person name="Henrissat B."/>
            <person name="Hietala A."/>
            <person name="Himmelstrand K."/>
            <person name="Hoffmeister D."/>
            <person name="Hogberg N."/>
            <person name="James T.Y."/>
            <person name="Karlsson M."/>
            <person name="Kohler A."/>
            <person name="Kues U."/>
            <person name="Lee Y.H."/>
            <person name="Lin Y.C."/>
            <person name="Lind M."/>
            <person name="Lindquist E."/>
            <person name="Lombard V."/>
            <person name="Lucas S."/>
            <person name="Lunden K."/>
            <person name="Morin E."/>
            <person name="Murat C."/>
            <person name="Park J."/>
            <person name="Raffaello T."/>
            <person name="Rouze P."/>
            <person name="Salamov A."/>
            <person name="Schmutz J."/>
            <person name="Solheim H."/>
            <person name="Stahlberg J."/>
            <person name="Velez H."/>
            <person name="de Vries R.P."/>
            <person name="Wiebenga A."/>
            <person name="Woodward S."/>
            <person name="Yakovlev I."/>
            <person name="Garbelotto M."/>
            <person name="Martin F."/>
            <person name="Grigoriev I.V."/>
            <person name="Stenlid J."/>
        </authorList>
    </citation>
    <scope>NUCLEOTIDE SEQUENCE [LARGE SCALE GENOMIC DNA]</scope>
    <source>
        <strain evidence="3 4">TC 32-1</strain>
    </source>
</reference>
<feature type="compositionally biased region" description="Basic residues" evidence="1">
    <location>
        <begin position="311"/>
        <end position="321"/>
    </location>
</feature>
<feature type="compositionally biased region" description="Low complexity" evidence="1">
    <location>
        <begin position="336"/>
        <end position="356"/>
    </location>
</feature>
<dbReference type="HOGENOM" id="CLU_030895_0_0_1"/>
<evidence type="ECO:0000313" key="4">
    <source>
        <dbReference type="Proteomes" id="UP000030671"/>
    </source>
</evidence>
<feature type="region of interest" description="Disordered" evidence="1">
    <location>
        <begin position="199"/>
        <end position="220"/>
    </location>
</feature>
<evidence type="ECO:0000313" key="3">
    <source>
        <dbReference type="EMBL" id="ETW85445.1"/>
    </source>
</evidence>
<dbReference type="eggNOG" id="ENOG502SATI">
    <property type="taxonomic scope" value="Eukaryota"/>
</dbReference>
<feature type="compositionally biased region" description="Low complexity" evidence="1">
    <location>
        <begin position="116"/>
        <end position="127"/>
    </location>
</feature>
<keyword evidence="2" id="KW-0732">Signal</keyword>
<dbReference type="InParanoid" id="W4KJF1"/>
<feature type="region of interest" description="Disordered" evidence="1">
    <location>
        <begin position="442"/>
        <end position="464"/>
    </location>
</feature>
<feature type="compositionally biased region" description="Gly residues" evidence="1">
    <location>
        <begin position="199"/>
        <end position="217"/>
    </location>
</feature>
<gene>
    <name evidence="3" type="ORF">HETIRDRAFT_448543</name>
</gene>
<dbReference type="KEGG" id="hir:HETIRDRAFT_448543"/>
<feature type="compositionally biased region" description="Acidic residues" evidence="1">
    <location>
        <begin position="482"/>
        <end position="498"/>
    </location>
</feature>
<name>W4KJF1_HETIT</name>
<feature type="chain" id="PRO_5004844478" evidence="2">
    <location>
        <begin position="22"/>
        <end position="571"/>
    </location>
</feature>
<dbReference type="STRING" id="747525.W4KJF1"/>
<evidence type="ECO:0000256" key="2">
    <source>
        <dbReference type="SAM" id="SignalP"/>
    </source>
</evidence>
<dbReference type="EMBL" id="KI925455">
    <property type="protein sequence ID" value="ETW85445.1"/>
    <property type="molecule type" value="Genomic_DNA"/>
</dbReference>
<feature type="region of interest" description="Disordered" evidence="1">
    <location>
        <begin position="44"/>
        <end position="68"/>
    </location>
</feature>
<feature type="region of interest" description="Disordered" evidence="1">
    <location>
        <begin position="478"/>
        <end position="502"/>
    </location>
</feature>
<feature type="region of interest" description="Disordered" evidence="1">
    <location>
        <begin position="107"/>
        <end position="127"/>
    </location>
</feature>
<evidence type="ECO:0000256" key="1">
    <source>
        <dbReference type="SAM" id="MobiDB-lite"/>
    </source>
</evidence>
<dbReference type="AlphaFoldDB" id="W4KJF1"/>
<dbReference type="Proteomes" id="UP000030671">
    <property type="component" value="Unassembled WGS sequence"/>
</dbReference>
<feature type="signal peptide" evidence="2">
    <location>
        <begin position="1"/>
        <end position="21"/>
    </location>
</feature>